<gene>
    <name evidence="2" type="ORF">LTR16_011294</name>
</gene>
<protein>
    <submittedName>
        <fullName evidence="2">Uncharacterized protein</fullName>
    </submittedName>
</protein>
<feature type="compositionally biased region" description="Basic and acidic residues" evidence="1">
    <location>
        <begin position="1"/>
        <end position="10"/>
    </location>
</feature>
<sequence>PSNASRVEKSRVRRRHRQSLRTSDKTTKKAENAEDEGESAGEEVKNVGDKGENKSKTNSTARLGVAGTVDTAKLQELLGAQFMLTFRMAKAMGLSLEEILAALSVAVDKL</sequence>
<name>A0ABR0LJI5_9PEZI</name>
<evidence type="ECO:0000313" key="2">
    <source>
        <dbReference type="EMBL" id="KAK5175975.1"/>
    </source>
</evidence>
<keyword evidence="3" id="KW-1185">Reference proteome</keyword>
<feature type="compositionally biased region" description="Basic and acidic residues" evidence="1">
    <location>
        <begin position="42"/>
        <end position="55"/>
    </location>
</feature>
<dbReference type="EMBL" id="JAVRRA010019874">
    <property type="protein sequence ID" value="KAK5175975.1"/>
    <property type="molecule type" value="Genomic_DNA"/>
</dbReference>
<feature type="region of interest" description="Disordered" evidence="1">
    <location>
        <begin position="1"/>
        <end position="61"/>
    </location>
</feature>
<evidence type="ECO:0000256" key="1">
    <source>
        <dbReference type="SAM" id="MobiDB-lite"/>
    </source>
</evidence>
<comment type="caution">
    <text evidence="2">The sequence shown here is derived from an EMBL/GenBank/DDBJ whole genome shotgun (WGS) entry which is preliminary data.</text>
</comment>
<feature type="non-terminal residue" evidence="2">
    <location>
        <position position="1"/>
    </location>
</feature>
<feature type="compositionally biased region" description="Basic and acidic residues" evidence="1">
    <location>
        <begin position="22"/>
        <end position="32"/>
    </location>
</feature>
<accession>A0ABR0LJI5</accession>
<organism evidence="2 3">
    <name type="scientific">Cryomyces antarcticus</name>
    <dbReference type="NCBI Taxonomy" id="329879"/>
    <lineage>
        <taxon>Eukaryota</taxon>
        <taxon>Fungi</taxon>
        <taxon>Dikarya</taxon>
        <taxon>Ascomycota</taxon>
        <taxon>Pezizomycotina</taxon>
        <taxon>Dothideomycetes</taxon>
        <taxon>Dothideomycetes incertae sedis</taxon>
        <taxon>Cryomyces</taxon>
    </lineage>
</organism>
<reference evidence="2 3" key="1">
    <citation type="submission" date="2023-08" db="EMBL/GenBank/DDBJ databases">
        <title>Black Yeasts Isolated from many extreme environments.</title>
        <authorList>
            <person name="Coleine C."/>
            <person name="Stajich J.E."/>
            <person name="Selbmann L."/>
        </authorList>
    </citation>
    <scope>NUCLEOTIDE SEQUENCE [LARGE SCALE GENOMIC DNA]</scope>
    <source>
        <strain evidence="2 3">CCFEE 536</strain>
    </source>
</reference>
<proteinExistence type="predicted"/>
<dbReference type="Proteomes" id="UP001357485">
    <property type="component" value="Unassembled WGS sequence"/>
</dbReference>
<evidence type="ECO:0000313" key="3">
    <source>
        <dbReference type="Proteomes" id="UP001357485"/>
    </source>
</evidence>